<evidence type="ECO:0000256" key="1">
    <source>
        <dbReference type="ARBA" id="ARBA00010923"/>
    </source>
</evidence>
<keyword evidence="4" id="KW-0175">Coiled coil</keyword>
<dbReference type="Pfam" id="PF01420">
    <property type="entry name" value="Methylase_S"/>
    <property type="match status" value="2"/>
</dbReference>
<dbReference type="SUPFAM" id="SSF116734">
    <property type="entry name" value="DNA methylase specificity domain"/>
    <property type="match status" value="2"/>
</dbReference>
<dbReference type="RefSeq" id="WP_034534889.1">
    <property type="nucleotide sequence ID" value="NZ_AZBY01000020.1"/>
</dbReference>
<feature type="domain" description="Type I restriction modification DNA specificity" evidence="5">
    <location>
        <begin position="254"/>
        <end position="379"/>
    </location>
</feature>
<dbReference type="InterPro" id="IPR052021">
    <property type="entry name" value="Type-I_RS_S_subunit"/>
</dbReference>
<dbReference type="GO" id="GO:0009307">
    <property type="term" value="P:DNA restriction-modification system"/>
    <property type="evidence" value="ECO:0007669"/>
    <property type="project" value="UniProtKB-KW"/>
</dbReference>
<dbReference type="Proteomes" id="UP000026921">
    <property type="component" value="Unassembled WGS sequence"/>
</dbReference>
<keyword evidence="2" id="KW-0680">Restriction system</keyword>
<keyword evidence="3" id="KW-0238">DNA-binding</keyword>
<dbReference type="EMBL" id="AZBY01000020">
    <property type="protein sequence ID" value="KDB00565.1"/>
    <property type="molecule type" value="Genomic_DNA"/>
</dbReference>
<dbReference type="PANTHER" id="PTHR30408">
    <property type="entry name" value="TYPE-1 RESTRICTION ENZYME ECOKI SPECIFICITY PROTEIN"/>
    <property type="match status" value="1"/>
</dbReference>
<evidence type="ECO:0000256" key="4">
    <source>
        <dbReference type="SAM" id="Coils"/>
    </source>
</evidence>
<accession>A0A837ADM3</accession>
<evidence type="ECO:0000256" key="3">
    <source>
        <dbReference type="ARBA" id="ARBA00023125"/>
    </source>
</evidence>
<evidence type="ECO:0000313" key="6">
    <source>
        <dbReference type="EMBL" id="KDB00565.1"/>
    </source>
</evidence>
<feature type="coiled-coil region" evidence="4">
    <location>
        <begin position="361"/>
        <end position="388"/>
    </location>
</feature>
<protein>
    <submittedName>
        <fullName evidence="6">Restriction modification system DNA specificity domain protein</fullName>
    </submittedName>
</protein>
<evidence type="ECO:0000259" key="5">
    <source>
        <dbReference type="Pfam" id="PF01420"/>
    </source>
</evidence>
<comment type="similarity">
    <text evidence="1">Belongs to the type-I restriction system S methylase family.</text>
</comment>
<dbReference type="PANTHER" id="PTHR30408:SF12">
    <property type="entry name" value="TYPE I RESTRICTION ENZYME MJAVIII SPECIFICITY SUBUNIT"/>
    <property type="match status" value="1"/>
</dbReference>
<sequence>MTKTNVPRLRFKGFDGEWKDEKFKSLVERVKKTSDSDQYKKIEFSNIDEGKIIGKLSINDTKGIAFRKNDILFGKLRPYLKNWYYSMFDGVAVGDFWIFRAKRKISNSMFIYYLIQTHRYTRISNYTTGTKMPRSDWNFVSNSSFYISNLEEQQKIGSFFAKIDKLIELQTKKLEQLKKLKQGYLQKIFPQDGESVPRLRFSGFSGEWKEERLKSILLERNLKKEPSKEFPLMAFASQKGIVLKGDRYDRSALVKDDNKKYKITKFNDFIYSSNNFKTGSIGLNKFGDATISPVYSVFNVINNNNSDFFGVLSKNKSFIYKMLKYQQGVTYGQQRIKEDDFLKIIVRVPYKNEQQKIGSFFAKLDKLIEEQSNKLDQLKQQKKAYLQKMFI</sequence>
<evidence type="ECO:0000313" key="7">
    <source>
        <dbReference type="Proteomes" id="UP000026921"/>
    </source>
</evidence>
<dbReference type="GO" id="GO:0003677">
    <property type="term" value="F:DNA binding"/>
    <property type="evidence" value="ECO:0007669"/>
    <property type="project" value="UniProtKB-KW"/>
</dbReference>
<evidence type="ECO:0000256" key="2">
    <source>
        <dbReference type="ARBA" id="ARBA00022747"/>
    </source>
</evidence>
<feature type="domain" description="Type I restriction modification DNA specificity" evidence="5">
    <location>
        <begin position="30"/>
        <end position="178"/>
    </location>
</feature>
<comment type="caution">
    <text evidence="6">The sequence shown here is derived from an EMBL/GenBank/DDBJ whole genome shotgun (WGS) entry which is preliminary data.</text>
</comment>
<name>A0A837ADM3_9LACO</name>
<gene>
    <name evidence="6" type="ORF">LAKU_20c00100</name>
</gene>
<organism evidence="6 7">
    <name type="scientific">Apilactobacillus kunkeei EFB6</name>
    <dbReference type="NCBI Taxonomy" id="1419324"/>
    <lineage>
        <taxon>Bacteria</taxon>
        <taxon>Bacillati</taxon>
        <taxon>Bacillota</taxon>
        <taxon>Bacilli</taxon>
        <taxon>Lactobacillales</taxon>
        <taxon>Lactobacillaceae</taxon>
        <taxon>Apilactobacillus</taxon>
    </lineage>
</organism>
<dbReference type="REBASE" id="133198">
    <property type="entry name" value="S.LkuEFB6ORF90P"/>
</dbReference>
<dbReference type="AlphaFoldDB" id="A0A837ADM3"/>
<reference evidence="6 7" key="1">
    <citation type="journal article" date="2015" name="Stand. Genomic Sci.">
        <title>High quality draft genome of Lactobacillus kunkeei EFB6, isolated from a German European foulbrood outbreak of honeybees.</title>
        <authorList>
            <person name="Djukic M."/>
            <person name="Poehlein A."/>
            <person name="Strauss J."/>
            <person name="Tann F.J."/>
            <person name="Leimbach A."/>
            <person name="Hoppert M."/>
            <person name="Daniel R."/>
        </authorList>
    </citation>
    <scope>NUCLEOTIDE SEQUENCE [LARGE SCALE GENOMIC DNA]</scope>
    <source>
        <strain evidence="6 7">EFB6</strain>
    </source>
</reference>
<dbReference type="InterPro" id="IPR000055">
    <property type="entry name" value="Restrct_endonuc_typeI_TRD"/>
</dbReference>
<dbReference type="InterPro" id="IPR044946">
    <property type="entry name" value="Restrct_endonuc_typeI_TRD_sf"/>
</dbReference>
<proteinExistence type="inferred from homology"/>
<dbReference type="Gene3D" id="3.90.220.20">
    <property type="entry name" value="DNA methylase specificity domains"/>
    <property type="match status" value="2"/>
</dbReference>